<dbReference type="GO" id="GO:0006310">
    <property type="term" value="P:DNA recombination"/>
    <property type="evidence" value="ECO:0007669"/>
    <property type="project" value="UniProtKB-KW"/>
</dbReference>
<evidence type="ECO:0000256" key="2">
    <source>
        <dbReference type="ARBA" id="ARBA00023172"/>
    </source>
</evidence>
<dbReference type="AlphaFoldDB" id="A0A1I1EWN7"/>
<keyword evidence="1 3" id="KW-0238">DNA-binding</keyword>
<dbReference type="InterPro" id="IPR010998">
    <property type="entry name" value="Integrase_recombinase_N"/>
</dbReference>
<evidence type="ECO:0000313" key="6">
    <source>
        <dbReference type="EMBL" id="SFB91609.1"/>
    </source>
</evidence>
<evidence type="ECO:0000256" key="1">
    <source>
        <dbReference type="ARBA" id="ARBA00023125"/>
    </source>
</evidence>
<reference evidence="7" key="1">
    <citation type="submission" date="2016-10" db="EMBL/GenBank/DDBJ databases">
        <authorList>
            <person name="Varghese N."/>
            <person name="Submissions S."/>
        </authorList>
    </citation>
    <scope>NUCLEOTIDE SEQUENCE [LARGE SCALE GENOMIC DNA]</scope>
    <source>
        <strain evidence="7">DSM 13078</strain>
    </source>
</reference>
<evidence type="ECO:0000259" key="5">
    <source>
        <dbReference type="PROSITE" id="PS51900"/>
    </source>
</evidence>
<organism evidence="6 7">
    <name type="scientific">Natronobacterium haloterrestre</name>
    <name type="common">Halobiforma haloterrestris</name>
    <dbReference type="NCBI Taxonomy" id="148448"/>
    <lineage>
        <taxon>Archaea</taxon>
        <taxon>Methanobacteriati</taxon>
        <taxon>Methanobacteriota</taxon>
        <taxon>Stenosarchaea group</taxon>
        <taxon>Halobacteria</taxon>
        <taxon>Halobacteriales</taxon>
        <taxon>Natrialbaceae</taxon>
        <taxon>Natronobacterium</taxon>
    </lineage>
</organism>
<evidence type="ECO:0000313" key="7">
    <source>
        <dbReference type="Proteomes" id="UP000199161"/>
    </source>
</evidence>
<accession>A0A1I1EWN7</accession>
<dbReference type="InterPro" id="IPR044068">
    <property type="entry name" value="CB"/>
</dbReference>
<dbReference type="OrthoDB" id="198497at2157"/>
<proteinExistence type="predicted"/>
<feature type="region of interest" description="Disordered" evidence="4">
    <location>
        <begin position="329"/>
        <end position="350"/>
    </location>
</feature>
<name>A0A1I1EWN7_NATHA</name>
<dbReference type="PROSITE" id="PS51900">
    <property type="entry name" value="CB"/>
    <property type="match status" value="1"/>
</dbReference>
<feature type="compositionally biased region" description="Basic and acidic residues" evidence="4">
    <location>
        <begin position="265"/>
        <end position="279"/>
    </location>
</feature>
<protein>
    <submittedName>
        <fullName evidence="6">Site-specific recombinase XerD</fullName>
    </submittedName>
</protein>
<dbReference type="GO" id="GO:0003677">
    <property type="term" value="F:DNA binding"/>
    <property type="evidence" value="ECO:0007669"/>
    <property type="project" value="UniProtKB-UniRule"/>
</dbReference>
<dbReference type="EMBL" id="FOKW01000003">
    <property type="protein sequence ID" value="SFB91609.1"/>
    <property type="molecule type" value="Genomic_DNA"/>
</dbReference>
<evidence type="ECO:0000256" key="4">
    <source>
        <dbReference type="SAM" id="MobiDB-lite"/>
    </source>
</evidence>
<dbReference type="GO" id="GO:0015074">
    <property type="term" value="P:DNA integration"/>
    <property type="evidence" value="ECO:0007669"/>
    <property type="project" value="InterPro"/>
</dbReference>
<dbReference type="Gene3D" id="1.10.150.130">
    <property type="match status" value="1"/>
</dbReference>
<dbReference type="Gene3D" id="1.10.443.10">
    <property type="entry name" value="Intergrase catalytic core"/>
    <property type="match status" value="1"/>
</dbReference>
<keyword evidence="2" id="KW-0233">DNA recombination</keyword>
<dbReference type="InterPro" id="IPR013762">
    <property type="entry name" value="Integrase-like_cat_sf"/>
</dbReference>
<feature type="domain" description="Core-binding (CB)" evidence="5">
    <location>
        <begin position="8"/>
        <end position="101"/>
    </location>
</feature>
<dbReference type="Proteomes" id="UP000199161">
    <property type="component" value="Unassembled WGS sequence"/>
</dbReference>
<dbReference type="InterPro" id="IPR011010">
    <property type="entry name" value="DNA_brk_join_enz"/>
</dbReference>
<sequence>MSDDLEPITPSAAVERHLDAVEYDGADWTHTSHKSELRPFVEWCREEGGIDNLNNLSGRDLYDYRNWRRKGGYSNGQDDELARKTVHSNLSTLRAFLRNVEDIGAVPEELYLSVPLPELSDDDEVSDSKIVPARVPPILDYLERYEYGSRDHAIWVLLWRGLRTGAIRAPDIGDLDTGTQEPGIRLKNNPEEGTRLKNAEKSARFVRLTERDAKVLEAWIEGPRPDVTDEYGRHPLIATNQGRASASCIRDAVYRWTRPCARGEECPHDRDPETCEATEHSSMSKCPSARSPHDVRKARVTKFRNDGVPRPVVSDDLDASEKILDKHYDRASEREKAARRWDIIRRNSDQ</sequence>
<gene>
    <name evidence="6" type="ORF">SAMN05444422_10313</name>
</gene>
<dbReference type="SUPFAM" id="SSF56349">
    <property type="entry name" value="DNA breaking-rejoining enzymes"/>
    <property type="match status" value="1"/>
</dbReference>
<keyword evidence="7" id="KW-1185">Reference proteome</keyword>
<feature type="region of interest" description="Disordered" evidence="4">
    <location>
        <begin position="265"/>
        <end position="295"/>
    </location>
</feature>
<evidence type="ECO:0000256" key="3">
    <source>
        <dbReference type="PROSITE-ProRule" id="PRU01248"/>
    </source>
</evidence>